<sequence>MEGGHFPHDPSMTEAFAPLYAADPVVPETSSLKAVVIGGGTGAPVSIRTLLSMGVETSAVVAMADDGGSTGILRERAGVTPPGDIRKCICAMAADPEDPLTRAFKYRFPFADNHTLGNLMLSALEDATGEFPQAVQICERLLNARGHVYPSTLDRVSLVARTRDGRYIEGQAVACHSRTALAHVQLRGQGKIQAYQPALDAIRNADLIVLGPGSLFTSIIPNLLVPGVVDAIRQSKGATLFVCSLADMQGETWGLTAREHVEALLAHGMRGLLDYVLVHSPFPVRPDASETGTFRAVTGVNVGDSRFTVAPGEEAGRRVRPVRIDYPDLRSIQSKGPVVLVRNLVDPQRPTWHDPLLLREAFTGVLRLCRSRQR</sequence>
<keyword evidence="1 2" id="KW-0963">Cytoplasm</keyword>
<dbReference type="InterPro" id="IPR010119">
    <property type="entry name" value="Gluconeogen_factor"/>
</dbReference>
<comment type="subcellular location">
    <subcellularLocation>
        <location evidence="2">Cytoplasm</location>
    </subcellularLocation>
</comment>
<evidence type="ECO:0000256" key="2">
    <source>
        <dbReference type="HAMAP-Rule" id="MF_00973"/>
    </source>
</evidence>
<name>A0A369L462_9ACTN</name>
<dbReference type="GO" id="GO:0005737">
    <property type="term" value="C:cytoplasm"/>
    <property type="evidence" value="ECO:0007669"/>
    <property type="project" value="UniProtKB-SubCell"/>
</dbReference>
<comment type="similarity">
    <text evidence="2">Belongs to the gluconeogenesis factor family.</text>
</comment>
<dbReference type="OrthoDB" id="9783842at2"/>
<dbReference type="Gene3D" id="3.40.50.10680">
    <property type="entry name" value="CofD-like domains"/>
    <property type="match status" value="1"/>
</dbReference>
<reference evidence="3 4" key="1">
    <citation type="journal article" date="2018" name="Elife">
        <title>Discovery and characterization of a prevalent human gut bacterial enzyme sufficient for the inactivation of a family of plant toxins.</title>
        <authorList>
            <person name="Koppel N."/>
            <person name="Bisanz J.E."/>
            <person name="Pandelia M.E."/>
            <person name="Turnbaugh P.J."/>
            <person name="Balskus E.P."/>
        </authorList>
    </citation>
    <scope>NUCLEOTIDE SEQUENCE [LARGE SCALE GENOMIC DNA]</scope>
    <source>
        <strain evidence="4">anaerobia AP69FAA</strain>
    </source>
</reference>
<evidence type="ECO:0000256" key="1">
    <source>
        <dbReference type="ARBA" id="ARBA00022490"/>
    </source>
</evidence>
<dbReference type="PANTHER" id="PTHR30135">
    <property type="entry name" value="UNCHARACTERIZED PROTEIN YVCK-RELATED"/>
    <property type="match status" value="1"/>
</dbReference>
<dbReference type="CDD" id="cd07187">
    <property type="entry name" value="YvcK_like"/>
    <property type="match status" value="1"/>
</dbReference>
<dbReference type="InterPro" id="IPR038136">
    <property type="entry name" value="CofD-like_dom_sf"/>
</dbReference>
<dbReference type="NCBIfam" id="TIGR01826">
    <property type="entry name" value="CofD_related"/>
    <property type="match status" value="1"/>
</dbReference>
<dbReference type="InterPro" id="IPR002882">
    <property type="entry name" value="CofD"/>
</dbReference>
<dbReference type="STRING" id="1034345.GCA_000236865_00268"/>
<dbReference type="GO" id="GO:0008360">
    <property type="term" value="P:regulation of cell shape"/>
    <property type="evidence" value="ECO:0007669"/>
    <property type="project" value="UniProtKB-UniRule"/>
</dbReference>
<dbReference type="GO" id="GO:0043743">
    <property type="term" value="F:LPPG:FO 2-phospho-L-lactate transferase activity"/>
    <property type="evidence" value="ECO:0007669"/>
    <property type="project" value="InterPro"/>
</dbReference>
<comment type="function">
    <text evidence="2">Required for morphogenesis under gluconeogenic growth conditions.</text>
</comment>
<keyword evidence="4" id="KW-1185">Reference proteome</keyword>
<organism evidence="3 4">
    <name type="scientific">Senegalimassilia anaerobia</name>
    <dbReference type="NCBI Taxonomy" id="1473216"/>
    <lineage>
        <taxon>Bacteria</taxon>
        <taxon>Bacillati</taxon>
        <taxon>Actinomycetota</taxon>
        <taxon>Coriobacteriia</taxon>
        <taxon>Coriobacteriales</taxon>
        <taxon>Coriobacteriaceae</taxon>
        <taxon>Senegalimassilia</taxon>
    </lineage>
</organism>
<dbReference type="HAMAP" id="MF_00973">
    <property type="entry name" value="Gluconeogen_factor"/>
    <property type="match status" value="1"/>
</dbReference>
<dbReference type="PANTHER" id="PTHR30135:SF3">
    <property type="entry name" value="GLUCONEOGENESIS FACTOR-RELATED"/>
    <property type="match status" value="1"/>
</dbReference>
<dbReference type="EMBL" id="PPTP01000010">
    <property type="protein sequence ID" value="RDB54400.1"/>
    <property type="molecule type" value="Genomic_DNA"/>
</dbReference>
<dbReference type="SUPFAM" id="SSF142338">
    <property type="entry name" value="CofD-like"/>
    <property type="match status" value="1"/>
</dbReference>
<evidence type="ECO:0000313" key="3">
    <source>
        <dbReference type="EMBL" id="RDB54400.1"/>
    </source>
</evidence>
<dbReference type="Proteomes" id="UP000253792">
    <property type="component" value="Unassembled WGS sequence"/>
</dbReference>
<protein>
    <recommendedName>
        <fullName evidence="2">Putative gluconeogenesis factor</fullName>
    </recommendedName>
</protein>
<dbReference type="AlphaFoldDB" id="A0A369L462"/>
<accession>A0A369L462</accession>
<proteinExistence type="inferred from homology"/>
<dbReference type="Pfam" id="PF01933">
    <property type="entry name" value="CofD"/>
    <property type="match status" value="1"/>
</dbReference>
<evidence type="ECO:0000313" key="4">
    <source>
        <dbReference type="Proteomes" id="UP000253792"/>
    </source>
</evidence>
<gene>
    <name evidence="3" type="ORF">C1880_09230</name>
</gene>
<comment type="caution">
    <text evidence="3">The sequence shown here is derived from an EMBL/GenBank/DDBJ whole genome shotgun (WGS) entry which is preliminary data.</text>
</comment>